<proteinExistence type="predicted"/>
<accession>A0A9E7NFC2</accession>
<evidence type="ECO:0000313" key="1">
    <source>
        <dbReference type="EMBL" id="UTF55988.1"/>
    </source>
</evidence>
<keyword evidence="1" id="KW-0614">Plasmid</keyword>
<dbReference type="KEGG" id="sawl:NGM29_21075"/>
<sequence length="64" mass="6817">MAWTVLEARANATAGGDSDRVYPSIEAAIEDFEATEAPDSIDQIDTVKTSSDRVSIQIVYTPGA</sequence>
<organism evidence="1 2">
    <name type="scientific">Natronosalvus rutilus</name>
    <dbReference type="NCBI Taxonomy" id="2953753"/>
    <lineage>
        <taxon>Archaea</taxon>
        <taxon>Methanobacteriati</taxon>
        <taxon>Methanobacteriota</taxon>
        <taxon>Stenosarchaea group</taxon>
        <taxon>Halobacteria</taxon>
        <taxon>Halobacteriales</taxon>
        <taxon>Natrialbaceae</taxon>
        <taxon>Natronosalvus</taxon>
    </lineage>
</organism>
<gene>
    <name evidence="1" type="ORF">NGM29_21075</name>
</gene>
<name>A0A9E7NFC2_9EURY</name>
<dbReference type="AlphaFoldDB" id="A0A9E7NFC2"/>
<geneLocation type="plasmid" evidence="1 2">
    <name>unnamed3</name>
</geneLocation>
<dbReference type="RefSeq" id="WP_254161558.1">
    <property type="nucleotide sequence ID" value="NZ_CP100358.1"/>
</dbReference>
<dbReference type="GeneID" id="73292595"/>
<evidence type="ECO:0000313" key="2">
    <source>
        <dbReference type="Proteomes" id="UP001056855"/>
    </source>
</evidence>
<dbReference type="Proteomes" id="UP001056855">
    <property type="component" value="Plasmid unnamed3"/>
</dbReference>
<keyword evidence="2" id="KW-1185">Reference proteome</keyword>
<dbReference type="EMBL" id="CP100358">
    <property type="protein sequence ID" value="UTF55988.1"/>
    <property type="molecule type" value="Genomic_DNA"/>
</dbReference>
<protein>
    <submittedName>
        <fullName evidence="1">Uncharacterized protein</fullName>
    </submittedName>
</protein>
<reference evidence="1" key="1">
    <citation type="submission" date="2022-06" db="EMBL/GenBank/DDBJ databases">
        <title>Diverse halophilic archaea isolated from saline environments.</title>
        <authorList>
            <person name="Cui H.-L."/>
        </authorList>
    </citation>
    <scope>NUCLEOTIDE SEQUENCE</scope>
    <source>
        <strain evidence="1">WLHS1</strain>
        <plasmid evidence="1">unnamed3</plasmid>
    </source>
</reference>